<dbReference type="AlphaFoldDB" id="A0A396GQH4"/>
<gene>
    <name evidence="1" type="ORF">MtrunA17_Chr8g0387331</name>
</gene>
<sequence>MMIQILIISIIFMIIVDDRRDTFRIDSKESWLLILVRLSLRLVLKYIKIILFMINIVSSVRGCRVSLLLFLFFQIHFFHHWLP</sequence>
<dbReference type="Gramene" id="rna49959">
    <property type="protein sequence ID" value="RHN43392.1"/>
    <property type="gene ID" value="gene49959"/>
</dbReference>
<accession>A0A396GQH4</accession>
<proteinExistence type="predicted"/>
<dbReference type="EMBL" id="PSQE01000008">
    <property type="protein sequence ID" value="RHN43392.1"/>
    <property type="molecule type" value="Genomic_DNA"/>
</dbReference>
<comment type="caution">
    <text evidence="1">The sequence shown here is derived from an EMBL/GenBank/DDBJ whole genome shotgun (WGS) entry which is preliminary data.</text>
</comment>
<name>A0A396GQH4_MEDTR</name>
<organism evidence="1">
    <name type="scientific">Medicago truncatula</name>
    <name type="common">Barrel medic</name>
    <name type="synonym">Medicago tribuloides</name>
    <dbReference type="NCBI Taxonomy" id="3880"/>
    <lineage>
        <taxon>Eukaryota</taxon>
        <taxon>Viridiplantae</taxon>
        <taxon>Streptophyta</taxon>
        <taxon>Embryophyta</taxon>
        <taxon>Tracheophyta</taxon>
        <taxon>Spermatophyta</taxon>
        <taxon>Magnoliopsida</taxon>
        <taxon>eudicotyledons</taxon>
        <taxon>Gunneridae</taxon>
        <taxon>Pentapetalae</taxon>
        <taxon>rosids</taxon>
        <taxon>fabids</taxon>
        <taxon>Fabales</taxon>
        <taxon>Fabaceae</taxon>
        <taxon>Papilionoideae</taxon>
        <taxon>50 kb inversion clade</taxon>
        <taxon>NPAAA clade</taxon>
        <taxon>Hologalegina</taxon>
        <taxon>IRL clade</taxon>
        <taxon>Trifolieae</taxon>
        <taxon>Medicago</taxon>
    </lineage>
</organism>
<reference evidence="1" key="1">
    <citation type="journal article" date="2018" name="Nat. Plants">
        <title>Whole-genome landscape of Medicago truncatula symbiotic genes.</title>
        <authorList>
            <person name="Pecrix Y."/>
            <person name="Gamas P."/>
            <person name="Carrere S."/>
        </authorList>
    </citation>
    <scope>NUCLEOTIDE SEQUENCE</scope>
    <source>
        <tissue evidence="1">Leaves</tissue>
    </source>
</reference>
<protein>
    <submittedName>
        <fullName evidence="1">Uncharacterized protein</fullName>
    </submittedName>
</protein>
<evidence type="ECO:0000313" key="1">
    <source>
        <dbReference type="EMBL" id="RHN43392.1"/>
    </source>
</evidence>
<dbReference type="Proteomes" id="UP000265566">
    <property type="component" value="Chromosome 8"/>
</dbReference>